<dbReference type="Proteomes" id="UP001597181">
    <property type="component" value="Unassembled WGS sequence"/>
</dbReference>
<evidence type="ECO:0008006" key="3">
    <source>
        <dbReference type="Google" id="ProtNLM"/>
    </source>
</evidence>
<sequence length="214" mass="23042">MQHRDELTPQEAAISALRAAGWRWVPRGAHEPVAPADGGVDEPSSEPCWQQNVALTAWQRSYDELASEDESVWFLAVADYGEHGAGSDAFAWNAFERLSLEGAVDADERAAVTRFWARHHPIMLSVRGAYSYLALRDDGAVVFGEEPEFEATTTVAGSVEQLLESIAYWGSVITPEASQSASPASAASPASPGIAGPDSLRELMRLLFGEGARP</sequence>
<dbReference type="EMBL" id="JBHTLY010000001">
    <property type="protein sequence ID" value="MFD1201013.1"/>
    <property type="molecule type" value="Genomic_DNA"/>
</dbReference>
<evidence type="ECO:0000313" key="2">
    <source>
        <dbReference type="Proteomes" id="UP001597181"/>
    </source>
</evidence>
<reference evidence="2" key="1">
    <citation type="journal article" date="2019" name="Int. J. Syst. Evol. Microbiol.">
        <title>The Global Catalogue of Microorganisms (GCM) 10K type strain sequencing project: providing services to taxonomists for standard genome sequencing and annotation.</title>
        <authorList>
            <consortium name="The Broad Institute Genomics Platform"/>
            <consortium name="The Broad Institute Genome Sequencing Center for Infectious Disease"/>
            <person name="Wu L."/>
            <person name="Ma J."/>
        </authorList>
    </citation>
    <scope>NUCLEOTIDE SEQUENCE [LARGE SCALE GENOMIC DNA]</scope>
    <source>
        <strain evidence="2">CCUG 50213</strain>
    </source>
</reference>
<keyword evidence="2" id="KW-1185">Reference proteome</keyword>
<protein>
    <recommendedName>
        <fullName evidence="3">SUKH-3 immunity protein of toxin-antitoxin system</fullName>
    </recommendedName>
</protein>
<gene>
    <name evidence="1" type="ORF">ACFQ3U_03805</name>
</gene>
<comment type="caution">
    <text evidence="1">The sequence shown here is derived from an EMBL/GenBank/DDBJ whole genome shotgun (WGS) entry which is preliminary data.</text>
</comment>
<organism evidence="1 2">
    <name type="scientific">Leucobacter albus</name>
    <dbReference type="NCBI Taxonomy" id="272210"/>
    <lineage>
        <taxon>Bacteria</taxon>
        <taxon>Bacillati</taxon>
        <taxon>Actinomycetota</taxon>
        <taxon>Actinomycetes</taxon>
        <taxon>Micrococcales</taxon>
        <taxon>Microbacteriaceae</taxon>
        <taxon>Leucobacter</taxon>
    </lineage>
</organism>
<dbReference type="RefSeq" id="WP_343959744.1">
    <property type="nucleotide sequence ID" value="NZ_BAAAKZ010000003.1"/>
</dbReference>
<name>A0ABW3TKM5_9MICO</name>
<accession>A0ABW3TKM5</accession>
<evidence type="ECO:0000313" key="1">
    <source>
        <dbReference type="EMBL" id="MFD1201013.1"/>
    </source>
</evidence>
<proteinExistence type="predicted"/>